<gene>
    <name evidence="1" type="ORF">J8C05_03740</name>
</gene>
<organism evidence="1 2">
    <name type="scientific">Chloracidobacterium sp. N</name>
    <dbReference type="NCBI Taxonomy" id="2821540"/>
    <lineage>
        <taxon>Bacteria</taxon>
        <taxon>Pseudomonadati</taxon>
        <taxon>Acidobacteriota</taxon>
        <taxon>Terriglobia</taxon>
        <taxon>Terriglobales</taxon>
        <taxon>Acidobacteriaceae</taxon>
        <taxon>Chloracidobacterium</taxon>
        <taxon>Chloracidobacterium aggregatum</taxon>
    </lineage>
</organism>
<reference evidence="1 2" key="1">
    <citation type="submission" date="2021-03" db="EMBL/GenBank/DDBJ databases">
        <title>Genomic and phenotypic characterization of Chloracidobacterium isolates provides evidence for multiple species.</title>
        <authorList>
            <person name="Saini M.K."/>
            <person name="Costas A.M.G."/>
            <person name="Tank M."/>
            <person name="Bryant D.A."/>
        </authorList>
    </citation>
    <scope>NUCLEOTIDE SEQUENCE [LARGE SCALE GENOMIC DNA]</scope>
    <source>
        <strain evidence="1 2">N</strain>
    </source>
</reference>
<protein>
    <submittedName>
        <fullName evidence="1">Uncharacterized protein</fullName>
    </submittedName>
</protein>
<name>A0ABX8B0S3_9BACT</name>
<keyword evidence="2" id="KW-1185">Reference proteome</keyword>
<evidence type="ECO:0000313" key="1">
    <source>
        <dbReference type="EMBL" id="QUV94568.1"/>
    </source>
</evidence>
<accession>A0ABX8B0S3</accession>
<proteinExistence type="predicted"/>
<sequence>MDVLRTWLARTRTPIDEPSLPTWDALHPSVQAELGVAGVTATDFAWFGRRRGDLLNFYWALKRKRLWRHIWFEQPNQEVGFNGLRFHPRYGTASLLSDLRADATFTDLRQTWRGRFNSRLHPERYNFSENDTPVASLHFNFDDADTADVHFDYFNAHAPGGWPLLAHAFWEYPLKFLVDYSNAEDIRRCLHVRDGCDPWQVIRRNGARNWPA</sequence>
<dbReference type="EMBL" id="CP072642">
    <property type="protein sequence ID" value="QUV94568.1"/>
    <property type="molecule type" value="Genomic_DNA"/>
</dbReference>
<evidence type="ECO:0000313" key="2">
    <source>
        <dbReference type="Proteomes" id="UP000677668"/>
    </source>
</evidence>
<dbReference type="Proteomes" id="UP000677668">
    <property type="component" value="Chromosome 1"/>
</dbReference>
<dbReference type="RefSeq" id="WP_211422850.1">
    <property type="nucleotide sequence ID" value="NZ_CP072642.1"/>
</dbReference>